<dbReference type="InterPro" id="IPR056911">
    <property type="entry name" value="Phage_Znf_bind_put"/>
</dbReference>
<evidence type="ECO:0000313" key="3">
    <source>
        <dbReference type="Proteomes" id="UP000295444"/>
    </source>
</evidence>
<organism evidence="2 3">
    <name type="scientific">Labedaea rhizosphaerae</name>
    <dbReference type="NCBI Taxonomy" id="598644"/>
    <lineage>
        <taxon>Bacteria</taxon>
        <taxon>Bacillati</taxon>
        <taxon>Actinomycetota</taxon>
        <taxon>Actinomycetes</taxon>
        <taxon>Pseudonocardiales</taxon>
        <taxon>Pseudonocardiaceae</taxon>
        <taxon>Labedaea</taxon>
    </lineage>
</organism>
<feature type="domain" description="DNA-binding phage zinc finger" evidence="1">
    <location>
        <begin position="9"/>
        <end position="52"/>
    </location>
</feature>
<name>A0A4R6SI09_LABRH</name>
<evidence type="ECO:0000259" key="1">
    <source>
        <dbReference type="Pfam" id="PF24623"/>
    </source>
</evidence>
<comment type="caution">
    <text evidence="2">The sequence shown here is derived from an EMBL/GenBank/DDBJ whole genome shotgun (WGS) entry which is preliminary data.</text>
</comment>
<dbReference type="OrthoDB" id="4239989at2"/>
<dbReference type="Proteomes" id="UP000295444">
    <property type="component" value="Unassembled WGS sequence"/>
</dbReference>
<sequence>MNRTLALLRALAKTKPCPHCHAAPGDACRAQAGRGPELQVFVHPARAAQISPHAPKDTT</sequence>
<proteinExistence type="predicted"/>
<dbReference type="RefSeq" id="WP_133849883.1">
    <property type="nucleotide sequence ID" value="NZ_SNXZ01000002.1"/>
</dbReference>
<dbReference type="AlphaFoldDB" id="A0A4R6SI09"/>
<evidence type="ECO:0000313" key="2">
    <source>
        <dbReference type="EMBL" id="TDQ01283.1"/>
    </source>
</evidence>
<reference evidence="2 3" key="1">
    <citation type="submission" date="2019-03" db="EMBL/GenBank/DDBJ databases">
        <title>Genomic Encyclopedia of Type Strains, Phase IV (KMG-IV): sequencing the most valuable type-strain genomes for metagenomic binning, comparative biology and taxonomic classification.</title>
        <authorList>
            <person name="Goeker M."/>
        </authorList>
    </citation>
    <scope>NUCLEOTIDE SEQUENCE [LARGE SCALE GENOMIC DNA]</scope>
    <source>
        <strain evidence="2 3">DSM 45361</strain>
    </source>
</reference>
<keyword evidence="3" id="KW-1185">Reference proteome</keyword>
<gene>
    <name evidence="2" type="ORF">EV186_1021151</name>
</gene>
<protein>
    <recommendedName>
        <fullName evidence="1">DNA-binding phage zinc finger domain-containing protein</fullName>
    </recommendedName>
</protein>
<dbReference type="EMBL" id="SNXZ01000002">
    <property type="protein sequence ID" value="TDQ01283.1"/>
    <property type="molecule type" value="Genomic_DNA"/>
</dbReference>
<dbReference type="Pfam" id="PF24623">
    <property type="entry name" value="Phage_zn_bind_8"/>
    <property type="match status" value="1"/>
</dbReference>
<accession>A0A4R6SI09</accession>